<dbReference type="InterPro" id="IPR011598">
    <property type="entry name" value="bHLH_dom"/>
</dbReference>
<feature type="domain" description="BHLH" evidence="4">
    <location>
        <begin position="192"/>
        <end position="243"/>
    </location>
</feature>
<evidence type="ECO:0000259" key="4">
    <source>
        <dbReference type="PROSITE" id="PS50888"/>
    </source>
</evidence>
<dbReference type="EMBL" id="JAKWFO010000008">
    <property type="protein sequence ID" value="KAI9634298.1"/>
    <property type="molecule type" value="Genomic_DNA"/>
</dbReference>
<keyword evidence="2" id="KW-0539">Nucleus</keyword>
<proteinExistence type="predicted"/>
<comment type="caution">
    <text evidence="5">The sequence shown here is derived from an EMBL/GenBank/DDBJ whole genome shotgun (WGS) entry which is preliminary data.</text>
</comment>
<evidence type="ECO:0000256" key="2">
    <source>
        <dbReference type="ARBA" id="ARBA00023242"/>
    </source>
</evidence>
<name>A0AA38H5H4_9TREE</name>
<evidence type="ECO:0000313" key="6">
    <source>
        <dbReference type="Proteomes" id="UP001164286"/>
    </source>
</evidence>
<feature type="region of interest" description="Disordered" evidence="3">
    <location>
        <begin position="1"/>
        <end position="28"/>
    </location>
</feature>
<dbReference type="RefSeq" id="XP_052944075.1">
    <property type="nucleotide sequence ID" value="XM_053090376.1"/>
</dbReference>
<dbReference type="GO" id="GO:0003677">
    <property type="term" value="F:DNA binding"/>
    <property type="evidence" value="ECO:0007669"/>
    <property type="project" value="UniProtKB-KW"/>
</dbReference>
<feature type="compositionally biased region" description="Low complexity" evidence="3">
    <location>
        <begin position="138"/>
        <end position="149"/>
    </location>
</feature>
<dbReference type="GO" id="GO:0045944">
    <property type="term" value="P:positive regulation of transcription by RNA polymerase II"/>
    <property type="evidence" value="ECO:0007669"/>
    <property type="project" value="TreeGrafter"/>
</dbReference>
<dbReference type="GeneID" id="77729581"/>
<organism evidence="5 6">
    <name type="scientific">Dioszegia hungarica</name>
    <dbReference type="NCBI Taxonomy" id="4972"/>
    <lineage>
        <taxon>Eukaryota</taxon>
        <taxon>Fungi</taxon>
        <taxon>Dikarya</taxon>
        <taxon>Basidiomycota</taxon>
        <taxon>Agaricomycotina</taxon>
        <taxon>Tremellomycetes</taxon>
        <taxon>Tremellales</taxon>
        <taxon>Bulleribasidiaceae</taxon>
        <taxon>Dioszegia</taxon>
    </lineage>
</organism>
<dbReference type="SMART" id="SM00353">
    <property type="entry name" value="HLH"/>
    <property type="match status" value="1"/>
</dbReference>
<protein>
    <recommendedName>
        <fullName evidence="4">BHLH domain-containing protein</fullName>
    </recommendedName>
</protein>
<keyword evidence="6" id="KW-1185">Reference proteome</keyword>
<dbReference type="SUPFAM" id="SSF47459">
    <property type="entry name" value="HLH, helix-loop-helix DNA-binding domain"/>
    <property type="match status" value="1"/>
</dbReference>
<evidence type="ECO:0000256" key="3">
    <source>
        <dbReference type="SAM" id="MobiDB-lite"/>
    </source>
</evidence>
<dbReference type="Pfam" id="PF00010">
    <property type="entry name" value="HLH"/>
    <property type="match status" value="1"/>
</dbReference>
<dbReference type="GO" id="GO:0046983">
    <property type="term" value="F:protein dimerization activity"/>
    <property type="evidence" value="ECO:0007669"/>
    <property type="project" value="InterPro"/>
</dbReference>
<dbReference type="PANTHER" id="PTHR10328:SF15">
    <property type="entry name" value="BHLH TRANSCRIPTION FACTOR"/>
    <property type="match status" value="1"/>
</dbReference>
<dbReference type="InterPro" id="IPR036638">
    <property type="entry name" value="HLH_DNA-bd_sf"/>
</dbReference>
<dbReference type="GO" id="GO:0090575">
    <property type="term" value="C:RNA polymerase II transcription regulator complex"/>
    <property type="evidence" value="ECO:0007669"/>
    <property type="project" value="TreeGrafter"/>
</dbReference>
<sequence length="331" mass="35095">MSTQDEHAAKRMRIGDIDPSLTDDLHSDTYNPTDASLITPTFHLPADTTSYNQQYHWPAEPAPAPSSAVLEALAIAPLPTQDMHSLAADGGMQVPLDGLRFAEDTLHAAVASGSAHAAASAAAPGTSDLPAQVTMTTRASGSRAASGASLGVGESRAAKRTASEAAEVEDDGEAEGSESNPPRQTPFSRTPELKVHHKLAERARRKEMKDLFDELRELLPTEKGTKSSKWEILRKATEYIQTLRQGQADLVAELERLRRDLDMVGGGVMDGYATVISAAAEAMENAEQIGEAADGMAQASEMAMEGNEEVHAGAEVQTLGQATEGQEIPQA</sequence>
<keyword evidence="1" id="KW-0238">DNA-binding</keyword>
<dbReference type="Proteomes" id="UP001164286">
    <property type="component" value="Unassembled WGS sequence"/>
</dbReference>
<dbReference type="PROSITE" id="PS50888">
    <property type="entry name" value="BHLH"/>
    <property type="match status" value="1"/>
</dbReference>
<accession>A0AA38H5H4</accession>
<dbReference type="AlphaFoldDB" id="A0AA38H5H4"/>
<dbReference type="GO" id="GO:0003700">
    <property type="term" value="F:DNA-binding transcription factor activity"/>
    <property type="evidence" value="ECO:0007669"/>
    <property type="project" value="TreeGrafter"/>
</dbReference>
<feature type="compositionally biased region" description="Basic and acidic residues" evidence="3">
    <location>
        <begin position="1"/>
        <end position="16"/>
    </location>
</feature>
<feature type="region of interest" description="Disordered" evidence="3">
    <location>
        <begin position="135"/>
        <end position="195"/>
    </location>
</feature>
<feature type="compositionally biased region" description="Acidic residues" evidence="3">
    <location>
        <begin position="166"/>
        <end position="176"/>
    </location>
</feature>
<gene>
    <name evidence="5" type="ORF">MKK02DRAFT_38972</name>
</gene>
<dbReference type="PANTHER" id="PTHR10328">
    <property type="entry name" value="PROTEIN MAX MYC-ASSOCIATED FACTOR X"/>
    <property type="match status" value="1"/>
</dbReference>
<reference evidence="5" key="1">
    <citation type="journal article" date="2022" name="G3 (Bethesda)">
        <title>High quality genome of the basidiomycete yeast Dioszegia hungarica PDD-24b-2 isolated from cloud water.</title>
        <authorList>
            <person name="Jarrige D."/>
            <person name="Haridas S."/>
            <person name="Bleykasten-Grosshans C."/>
            <person name="Joly M."/>
            <person name="Nadalig T."/>
            <person name="Sancelme M."/>
            <person name="Vuilleumier S."/>
            <person name="Grigoriev I.V."/>
            <person name="Amato P."/>
            <person name="Bringel F."/>
        </authorList>
    </citation>
    <scope>NUCLEOTIDE SEQUENCE</scope>
    <source>
        <strain evidence="5">PDD-24b-2</strain>
    </source>
</reference>
<dbReference type="Gene3D" id="4.10.280.10">
    <property type="entry name" value="Helix-loop-helix DNA-binding domain"/>
    <property type="match status" value="1"/>
</dbReference>
<evidence type="ECO:0000313" key="5">
    <source>
        <dbReference type="EMBL" id="KAI9634298.1"/>
    </source>
</evidence>
<evidence type="ECO:0000256" key="1">
    <source>
        <dbReference type="ARBA" id="ARBA00023125"/>
    </source>
</evidence>